<accession>A0A5C7VUU1</accession>
<name>A0A5C7VUU1_9PROT</name>
<sequence>MMTVQNVQQWFESSLGQYLIEHEQCYFDQVVANIFGYNAVQIGWPQFNFLRLNRMPFHFSVGLETGASLRAAPGFLPIQSNSVDLVILPHTLEFNANPHQILREVHRILIPEGHVVISGFNPFSLWGVCHYLRSTRREFPWNGQFIVLSRLKDWLKLLDFEMAGGRLCCYTPPFKQEKWRKRLSFMEAAGDRWWPISGGVYFLHAIKHMHGMRIIKPDWKNCLNARKKMVPVAQRVNEASLEEKSAEKLNQTDESRR</sequence>
<dbReference type="InterPro" id="IPR029063">
    <property type="entry name" value="SAM-dependent_MTases_sf"/>
</dbReference>
<dbReference type="SUPFAM" id="SSF53335">
    <property type="entry name" value="S-adenosyl-L-methionine-dependent methyltransferases"/>
    <property type="match status" value="1"/>
</dbReference>
<evidence type="ECO:0000313" key="2">
    <source>
        <dbReference type="EMBL" id="TXI28910.1"/>
    </source>
</evidence>
<dbReference type="Proteomes" id="UP000321055">
    <property type="component" value="Unassembled WGS sequence"/>
</dbReference>
<proteinExistence type="predicted"/>
<protein>
    <submittedName>
        <fullName evidence="2">Class I SAM-dependent methyltransferase</fullName>
    </submittedName>
</protein>
<dbReference type="EMBL" id="SSFX01000041">
    <property type="protein sequence ID" value="TXI28910.1"/>
    <property type="molecule type" value="Genomic_DNA"/>
</dbReference>
<organism evidence="2 3">
    <name type="scientific">Nitrosomonas oligotropha</name>
    <dbReference type="NCBI Taxonomy" id="42354"/>
    <lineage>
        <taxon>Bacteria</taxon>
        <taxon>Pseudomonadati</taxon>
        <taxon>Pseudomonadota</taxon>
        <taxon>Betaproteobacteria</taxon>
        <taxon>Nitrosomonadales</taxon>
        <taxon>Nitrosomonadaceae</taxon>
        <taxon>Nitrosomonas</taxon>
    </lineage>
</organism>
<dbReference type="GO" id="GO:0008757">
    <property type="term" value="F:S-adenosylmethionine-dependent methyltransferase activity"/>
    <property type="evidence" value="ECO:0007669"/>
    <property type="project" value="InterPro"/>
</dbReference>
<dbReference type="InterPro" id="IPR013216">
    <property type="entry name" value="Methyltransf_11"/>
</dbReference>
<reference evidence="2 3" key="1">
    <citation type="submission" date="2018-09" db="EMBL/GenBank/DDBJ databases">
        <title>Metagenome Assembled Genomes from an Advanced Water Purification Facility.</title>
        <authorList>
            <person name="Stamps B.W."/>
            <person name="Spear J.R."/>
        </authorList>
    </citation>
    <scope>NUCLEOTIDE SEQUENCE [LARGE SCALE GENOMIC DNA]</scope>
    <source>
        <strain evidence="2">Bin_54_1</strain>
    </source>
</reference>
<dbReference type="AlphaFoldDB" id="A0A5C7VUU1"/>
<feature type="domain" description="Methyltransferase type 11" evidence="1">
    <location>
        <begin position="76"/>
        <end position="117"/>
    </location>
</feature>
<dbReference type="Pfam" id="PF08241">
    <property type="entry name" value="Methyltransf_11"/>
    <property type="match status" value="1"/>
</dbReference>
<gene>
    <name evidence="2" type="ORF">E6Q60_05980</name>
</gene>
<dbReference type="GO" id="GO:0032259">
    <property type="term" value="P:methylation"/>
    <property type="evidence" value="ECO:0007669"/>
    <property type="project" value="UniProtKB-KW"/>
</dbReference>
<keyword evidence="2" id="KW-0489">Methyltransferase</keyword>
<keyword evidence="2" id="KW-0808">Transferase</keyword>
<comment type="caution">
    <text evidence="2">The sequence shown here is derived from an EMBL/GenBank/DDBJ whole genome shotgun (WGS) entry which is preliminary data.</text>
</comment>
<evidence type="ECO:0000313" key="3">
    <source>
        <dbReference type="Proteomes" id="UP000321055"/>
    </source>
</evidence>
<dbReference type="Gene3D" id="3.40.50.150">
    <property type="entry name" value="Vaccinia Virus protein VP39"/>
    <property type="match status" value="1"/>
</dbReference>
<evidence type="ECO:0000259" key="1">
    <source>
        <dbReference type="Pfam" id="PF08241"/>
    </source>
</evidence>